<dbReference type="InterPro" id="IPR001173">
    <property type="entry name" value="Glyco_trans_2-like"/>
</dbReference>
<evidence type="ECO:0000259" key="3">
    <source>
        <dbReference type="Pfam" id="PF00535"/>
    </source>
</evidence>
<dbReference type="STRING" id="1650663.GCA_001486665_00758"/>
<dbReference type="Proteomes" id="UP000295184">
    <property type="component" value="Unassembled WGS sequence"/>
</dbReference>
<comment type="caution">
    <text evidence="4">The sequence shown here is derived from an EMBL/GenBank/DDBJ whole genome shotgun (WGS) entry which is preliminary data.</text>
</comment>
<evidence type="ECO:0000313" key="4">
    <source>
        <dbReference type="EMBL" id="TCL54719.1"/>
    </source>
</evidence>
<dbReference type="Pfam" id="PF00535">
    <property type="entry name" value="Glycos_transf_2"/>
    <property type="match status" value="1"/>
</dbReference>
<evidence type="ECO:0000256" key="1">
    <source>
        <dbReference type="ARBA" id="ARBA00022676"/>
    </source>
</evidence>
<dbReference type="PANTHER" id="PTHR22916">
    <property type="entry name" value="GLYCOSYLTRANSFERASE"/>
    <property type="match status" value="1"/>
</dbReference>
<dbReference type="SUPFAM" id="SSF53448">
    <property type="entry name" value="Nucleotide-diphospho-sugar transferases"/>
    <property type="match status" value="1"/>
</dbReference>
<evidence type="ECO:0000256" key="2">
    <source>
        <dbReference type="ARBA" id="ARBA00022679"/>
    </source>
</evidence>
<dbReference type="AlphaFoldDB" id="A0A4R1QLY3"/>
<dbReference type="OrthoDB" id="1640114at2"/>
<dbReference type="EMBL" id="SLUM01000020">
    <property type="protein sequence ID" value="TCL54719.1"/>
    <property type="molecule type" value="Genomic_DNA"/>
</dbReference>
<dbReference type="RefSeq" id="WP_058963248.1">
    <property type="nucleotide sequence ID" value="NZ_CABKVM010000013.1"/>
</dbReference>
<feature type="domain" description="Glycosyltransferase 2-like" evidence="3">
    <location>
        <begin position="5"/>
        <end position="133"/>
    </location>
</feature>
<dbReference type="PANTHER" id="PTHR22916:SF51">
    <property type="entry name" value="GLYCOSYLTRANSFERASE EPSH-RELATED"/>
    <property type="match status" value="1"/>
</dbReference>
<keyword evidence="1" id="KW-0328">Glycosyltransferase</keyword>
<proteinExistence type="predicted"/>
<keyword evidence="2 4" id="KW-0808">Transferase</keyword>
<reference evidence="4 5" key="1">
    <citation type="submission" date="2019-03" db="EMBL/GenBank/DDBJ databases">
        <title>Genomic Encyclopedia of Type Strains, Phase IV (KMG-IV): sequencing the most valuable type-strain genomes for metagenomic binning, comparative biology and taxonomic classification.</title>
        <authorList>
            <person name="Goeker M."/>
        </authorList>
    </citation>
    <scope>NUCLEOTIDE SEQUENCE [LARGE SCALE GENOMIC DNA]</scope>
    <source>
        <strain evidence="4 5">DSM 100451</strain>
    </source>
</reference>
<organism evidence="4 5">
    <name type="scientific">Allofournierella massiliensis</name>
    <dbReference type="NCBI Taxonomy" id="1650663"/>
    <lineage>
        <taxon>Bacteria</taxon>
        <taxon>Bacillati</taxon>
        <taxon>Bacillota</taxon>
        <taxon>Clostridia</taxon>
        <taxon>Eubacteriales</taxon>
        <taxon>Oscillospiraceae</taxon>
        <taxon>Allofournierella</taxon>
    </lineage>
</organism>
<dbReference type="InterPro" id="IPR029044">
    <property type="entry name" value="Nucleotide-diphossugar_trans"/>
</dbReference>
<protein>
    <submittedName>
        <fullName evidence="4">Glycosyltransferase involved in cell wall biosynthesis</fullName>
    </submittedName>
</protein>
<sequence>MPAISIITTVYDAKDYLPLTVQSILAQSFADFELILVEDGSPNGCGELCDELARTDPRIRVVHKKNGGPASAANAGLDAATGDYISYVDSDDLLHPDFLKTLYNTVKESGCPLAACGAVCIDEKGNFLKRGVTLPEEFLGRHDALEQFLDVFKNGGMYSMVTWNKLYDARLFANVRHDETMFYGDDANIMDKIYDGNEIVLSNEPLYYYRTRTGSMTALAFSAKRLDDLRLYGGWVDFFAGKPGYEDLSAWAVARYWQVFYLFYVHANLAGPMPAELKQGFAAHKKKLNKLLPRILSNPHVPGFEKFRAVLFCVSPALCYKLAAARGKMDREKEA</sequence>
<evidence type="ECO:0000313" key="5">
    <source>
        <dbReference type="Proteomes" id="UP000295184"/>
    </source>
</evidence>
<name>A0A4R1QLY3_9FIRM</name>
<dbReference type="CDD" id="cd00761">
    <property type="entry name" value="Glyco_tranf_GTA_type"/>
    <property type="match status" value="1"/>
</dbReference>
<gene>
    <name evidence="4" type="ORF">EDD77_12051</name>
</gene>
<dbReference type="GO" id="GO:0016757">
    <property type="term" value="F:glycosyltransferase activity"/>
    <property type="evidence" value="ECO:0007669"/>
    <property type="project" value="UniProtKB-KW"/>
</dbReference>
<accession>A0A4R1QLY3</accession>
<dbReference type="Gene3D" id="3.90.550.10">
    <property type="entry name" value="Spore Coat Polysaccharide Biosynthesis Protein SpsA, Chain A"/>
    <property type="match status" value="1"/>
</dbReference>